<dbReference type="Proteomes" id="UP001315967">
    <property type="component" value="Chromosome"/>
</dbReference>
<dbReference type="Pfam" id="PF07009">
    <property type="entry name" value="NusG_II"/>
    <property type="match status" value="1"/>
</dbReference>
<keyword evidence="2" id="KW-1185">Reference proteome</keyword>
<proteinExistence type="predicted"/>
<dbReference type="InterPro" id="IPR038690">
    <property type="entry name" value="NusG_2_sf"/>
</dbReference>
<dbReference type="RefSeq" id="WP_313793454.1">
    <property type="nucleotide sequence ID" value="NZ_CP102453.1"/>
</dbReference>
<name>A0ABY5P5C2_9LACT</name>
<organism evidence="1 2">
    <name type="scientific">Fundicoccus culcitae</name>
    <dbReference type="NCBI Taxonomy" id="2969821"/>
    <lineage>
        <taxon>Bacteria</taxon>
        <taxon>Bacillati</taxon>
        <taxon>Bacillota</taxon>
        <taxon>Bacilli</taxon>
        <taxon>Lactobacillales</taxon>
        <taxon>Aerococcaceae</taxon>
        <taxon>Fundicoccus</taxon>
    </lineage>
</organism>
<protein>
    <submittedName>
        <fullName evidence="1">NusG domain II-containing protein</fullName>
    </submittedName>
</protein>
<dbReference type="Gene3D" id="2.60.320.10">
    <property type="entry name" value="N-utilization substance G protein NusG, insert domain"/>
    <property type="match status" value="1"/>
</dbReference>
<reference evidence="1 2" key="1">
    <citation type="submission" date="2022-08" db="EMBL/GenBank/DDBJ databases">
        <title>Aerococcaceae sp. nov isolated from spoiled eye mask.</title>
        <authorList>
            <person name="Zhou G."/>
            <person name="Xie X.-B."/>
            <person name="Shi Q.-S."/>
            <person name="Wang Y.-S."/>
            <person name="Wen X."/>
            <person name="Peng H."/>
            <person name="Yang X.-J."/>
            <person name="Tao H.-B."/>
            <person name="Huang X.-M."/>
        </authorList>
    </citation>
    <scope>NUCLEOTIDE SEQUENCE [LARGE SCALE GENOMIC DNA]</scope>
    <source>
        <strain evidence="2">DM20194951</strain>
    </source>
</reference>
<dbReference type="CDD" id="cd09911">
    <property type="entry name" value="Lin0431_like"/>
    <property type="match status" value="1"/>
</dbReference>
<sequence length="136" mass="15449">MRSVLKQMKPFDYIIIVLCIFISFLPNIVTAAIYSKNTDEHAIVALIKINGQEVDRFVLGEDTEDFEKTYYPNTGQYNIIQKQGDQIRIKEDNSPDQIGVRTGWIQNPGQTAICLPHGLVIEIQGEMEEDPLILPL</sequence>
<evidence type="ECO:0000313" key="2">
    <source>
        <dbReference type="Proteomes" id="UP001315967"/>
    </source>
</evidence>
<dbReference type="EMBL" id="CP102453">
    <property type="protein sequence ID" value="UUX33952.1"/>
    <property type="molecule type" value="Genomic_DNA"/>
</dbReference>
<gene>
    <name evidence="1" type="ORF">NRE15_13875</name>
</gene>
<accession>A0ABY5P5C2</accession>
<evidence type="ECO:0000313" key="1">
    <source>
        <dbReference type="EMBL" id="UUX33952.1"/>
    </source>
</evidence>